<dbReference type="Pfam" id="PF04909">
    <property type="entry name" value="Amidohydro_2"/>
    <property type="match status" value="1"/>
</dbReference>
<dbReference type="GO" id="GO:0005737">
    <property type="term" value="C:cytoplasm"/>
    <property type="evidence" value="ECO:0007669"/>
    <property type="project" value="TreeGrafter"/>
</dbReference>
<comment type="caution">
    <text evidence="3">The sequence shown here is derived from an EMBL/GenBank/DDBJ whole genome shotgun (WGS) entry which is preliminary data.</text>
</comment>
<dbReference type="Gene3D" id="3.20.20.140">
    <property type="entry name" value="Metal-dependent hydrolases"/>
    <property type="match status" value="1"/>
</dbReference>
<gene>
    <name evidence="3" type="ORF">S06H3_31154</name>
</gene>
<evidence type="ECO:0000259" key="2">
    <source>
        <dbReference type="Pfam" id="PF04909"/>
    </source>
</evidence>
<feature type="domain" description="Amidohydrolase-related" evidence="2">
    <location>
        <begin position="22"/>
        <end position="262"/>
    </location>
</feature>
<feature type="non-terminal residue" evidence="3">
    <location>
        <position position="279"/>
    </location>
</feature>
<dbReference type="InterPro" id="IPR006680">
    <property type="entry name" value="Amidohydro-rel"/>
</dbReference>
<dbReference type="PANTHER" id="PTHR21240">
    <property type="entry name" value="2-AMINO-3-CARBOXYLMUCONATE-6-SEMIALDEHYDE DECARBOXYLASE"/>
    <property type="match status" value="1"/>
</dbReference>
<dbReference type="GO" id="GO:0019748">
    <property type="term" value="P:secondary metabolic process"/>
    <property type="evidence" value="ECO:0007669"/>
    <property type="project" value="TreeGrafter"/>
</dbReference>
<dbReference type="PANTHER" id="PTHR21240:SF28">
    <property type="entry name" value="ISO-OROTATE DECARBOXYLASE (EUROFUNG)"/>
    <property type="match status" value="1"/>
</dbReference>
<dbReference type="EMBL" id="BARV01018417">
    <property type="protein sequence ID" value="GAI19712.1"/>
    <property type="molecule type" value="Genomic_DNA"/>
</dbReference>
<dbReference type="InterPro" id="IPR032466">
    <property type="entry name" value="Metal_Hydrolase"/>
</dbReference>
<feature type="non-terminal residue" evidence="3">
    <location>
        <position position="1"/>
    </location>
</feature>
<name>X1LK11_9ZZZZ</name>
<evidence type="ECO:0000256" key="1">
    <source>
        <dbReference type="ARBA" id="ARBA00023239"/>
    </source>
</evidence>
<dbReference type="GO" id="GO:0016787">
    <property type="term" value="F:hydrolase activity"/>
    <property type="evidence" value="ECO:0007669"/>
    <property type="project" value="InterPro"/>
</dbReference>
<reference evidence="3" key="1">
    <citation type="journal article" date="2014" name="Front. Microbiol.">
        <title>High frequency of phylogenetically diverse reductive dehalogenase-homologous genes in deep subseafloor sedimentary metagenomes.</title>
        <authorList>
            <person name="Kawai M."/>
            <person name="Futagami T."/>
            <person name="Toyoda A."/>
            <person name="Takaki Y."/>
            <person name="Nishi S."/>
            <person name="Hori S."/>
            <person name="Arai W."/>
            <person name="Tsubouchi T."/>
            <person name="Morono Y."/>
            <person name="Uchiyama I."/>
            <person name="Ito T."/>
            <person name="Fujiyama A."/>
            <person name="Inagaki F."/>
            <person name="Takami H."/>
        </authorList>
    </citation>
    <scope>NUCLEOTIDE SEQUENCE</scope>
    <source>
        <strain evidence="3">Expedition CK06-06</strain>
    </source>
</reference>
<organism evidence="3">
    <name type="scientific">marine sediment metagenome</name>
    <dbReference type="NCBI Taxonomy" id="412755"/>
    <lineage>
        <taxon>unclassified sequences</taxon>
        <taxon>metagenomes</taxon>
        <taxon>ecological metagenomes</taxon>
    </lineage>
</organism>
<sequence>LDINFRVGKFGRMEWTEKGVDYYRQFMPPSLQEQTASPEFIIAQMDHAGVDMAVLQNCKLYGKLNDYFAEAVEKYPDRFVGTGEINEFEADKESEISKLRHIVKQLGFNAIFYEATKFLEIGQPTAFNDKKFDLLWQEVNDLGIAVLWNFTSSKTYIDQMRAFSAWADRFPDIPSVVTMGLCLRPFTENGKVKFPKELFDIFKKPNVFAEITYPIQVGPVGWDYPFPQVQQLIKQQYEEFGGNKLVWGSDMPNLERNCTYKQSLTYLTNYCDFIDRKDM</sequence>
<dbReference type="SUPFAM" id="SSF51556">
    <property type="entry name" value="Metallo-dependent hydrolases"/>
    <property type="match status" value="1"/>
</dbReference>
<dbReference type="InterPro" id="IPR032465">
    <property type="entry name" value="ACMSD"/>
</dbReference>
<keyword evidence="1" id="KW-0456">Lyase</keyword>
<evidence type="ECO:0000313" key="3">
    <source>
        <dbReference type="EMBL" id="GAI19712.1"/>
    </source>
</evidence>
<proteinExistence type="predicted"/>
<dbReference type="AlphaFoldDB" id="X1LK11"/>
<accession>X1LK11</accession>
<protein>
    <recommendedName>
        <fullName evidence="2">Amidohydrolase-related domain-containing protein</fullName>
    </recommendedName>
</protein>
<dbReference type="GO" id="GO:0016831">
    <property type="term" value="F:carboxy-lyase activity"/>
    <property type="evidence" value="ECO:0007669"/>
    <property type="project" value="InterPro"/>
</dbReference>